<feature type="domain" description="SH2" evidence="3">
    <location>
        <begin position="103"/>
        <end position="201"/>
    </location>
</feature>
<feature type="region of interest" description="Disordered" evidence="2">
    <location>
        <begin position="223"/>
        <end position="253"/>
    </location>
</feature>
<dbReference type="SUPFAM" id="SSF55550">
    <property type="entry name" value="SH2 domain"/>
    <property type="match status" value="1"/>
</dbReference>
<accession>A0AAW1CRS0</accession>
<dbReference type="SMART" id="SM00252">
    <property type="entry name" value="SH2"/>
    <property type="match status" value="1"/>
</dbReference>
<gene>
    <name evidence="4" type="ORF">O3M35_002221</name>
</gene>
<evidence type="ECO:0000313" key="4">
    <source>
        <dbReference type="EMBL" id="KAK9501116.1"/>
    </source>
</evidence>
<proteinExistence type="predicted"/>
<keyword evidence="1" id="KW-0727">SH2 domain</keyword>
<dbReference type="Pfam" id="PF00017">
    <property type="entry name" value="SH2"/>
    <property type="match status" value="1"/>
</dbReference>
<reference evidence="4 5" key="1">
    <citation type="submission" date="2022-12" db="EMBL/GenBank/DDBJ databases">
        <title>Chromosome-level genome assembly of true bugs.</title>
        <authorList>
            <person name="Ma L."/>
            <person name="Li H."/>
        </authorList>
    </citation>
    <scope>NUCLEOTIDE SEQUENCE [LARGE SCALE GENOMIC DNA]</scope>
    <source>
        <strain evidence="4">Lab_2022b</strain>
    </source>
</reference>
<evidence type="ECO:0000313" key="5">
    <source>
        <dbReference type="Proteomes" id="UP001461498"/>
    </source>
</evidence>
<evidence type="ECO:0000256" key="2">
    <source>
        <dbReference type="SAM" id="MobiDB-lite"/>
    </source>
</evidence>
<organism evidence="4 5">
    <name type="scientific">Rhynocoris fuscipes</name>
    <dbReference type="NCBI Taxonomy" id="488301"/>
    <lineage>
        <taxon>Eukaryota</taxon>
        <taxon>Metazoa</taxon>
        <taxon>Ecdysozoa</taxon>
        <taxon>Arthropoda</taxon>
        <taxon>Hexapoda</taxon>
        <taxon>Insecta</taxon>
        <taxon>Pterygota</taxon>
        <taxon>Neoptera</taxon>
        <taxon>Paraneoptera</taxon>
        <taxon>Hemiptera</taxon>
        <taxon>Heteroptera</taxon>
        <taxon>Panheteroptera</taxon>
        <taxon>Cimicomorpha</taxon>
        <taxon>Reduviidae</taxon>
        <taxon>Harpactorinae</taxon>
        <taxon>Harpactorini</taxon>
        <taxon>Rhynocoris</taxon>
    </lineage>
</organism>
<dbReference type="Pfam" id="PF08947">
    <property type="entry name" value="BPS"/>
    <property type="match status" value="1"/>
</dbReference>
<dbReference type="InterPro" id="IPR000980">
    <property type="entry name" value="SH2"/>
</dbReference>
<comment type="caution">
    <text evidence="4">The sequence shown here is derived from an EMBL/GenBank/DDBJ whole genome shotgun (WGS) entry which is preliminary data.</text>
</comment>
<dbReference type="Proteomes" id="UP001461498">
    <property type="component" value="Unassembled WGS sequence"/>
</dbReference>
<dbReference type="PROSITE" id="PS50001">
    <property type="entry name" value="SH2"/>
    <property type="match status" value="1"/>
</dbReference>
<evidence type="ECO:0000256" key="1">
    <source>
        <dbReference type="PROSITE-ProRule" id="PRU00191"/>
    </source>
</evidence>
<dbReference type="AlphaFoldDB" id="A0AAW1CRS0"/>
<dbReference type="InterPro" id="IPR015042">
    <property type="entry name" value="BPS-dom"/>
</dbReference>
<dbReference type="InterPro" id="IPR036860">
    <property type="entry name" value="SH2_dom_sf"/>
</dbReference>
<keyword evidence="5" id="KW-1185">Reference proteome</keyword>
<dbReference type="InterPro" id="IPR039664">
    <property type="entry name" value="GRB/APBB1IP"/>
</dbReference>
<dbReference type="PANTHER" id="PTHR11243">
    <property type="entry name" value="GROWTH FACTOR RECEPTOR-BOUND PROTEIN"/>
    <property type="match status" value="1"/>
</dbReference>
<dbReference type="EMBL" id="JAPXFL010000010">
    <property type="protein sequence ID" value="KAK9501116.1"/>
    <property type="molecule type" value="Genomic_DNA"/>
</dbReference>
<sequence length="253" mass="27344">MRLAKYGKQLRENYKAFKNKQESVSAKELSAHNESLRSRVAMDFTGNEGRIVEDPKEARDIAISEGVTWKRRLRGNGLGQTRRSGSSAITGTTNSVLHHGQPWFYKSMPREHAATLIGTHGTQDGVFLVRESRSNPGSFVLTLKCATKVIHVPIHPINDPVRDIICYSLDNGVTKFYDLLQLVEFYQLNTGALPTRLSAYLERSRDTNTIKLAGGGGPPDIAGAAASSSSAGGGGGGAATSHSEPGLRCDSIF</sequence>
<dbReference type="Gene3D" id="3.30.505.10">
    <property type="entry name" value="SH2 domain"/>
    <property type="match status" value="1"/>
</dbReference>
<dbReference type="PRINTS" id="PR00401">
    <property type="entry name" value="SH2DOMAIN"/>
</dbReference>
<dbReference type="PANTHER" id="PTHR11243:SF38">
    <property type="entry name" value="GROWTH FACTOR RECEPTOR-BOUND PROTEIN 14-LIKE ISOFORM X1"/>
    <property type="match status" value="1"/>
</dbReference>
<evidence type="ECO:0000259" key="3">
    <source>
        <dbReference type="PROSITE" id="PS50001"/>
    </source>
</evidence>
<name>A0AAW1CRS0_9HEMI</name>
<protein>
    <recommendedName>
        <fullName evidence="3">SH2 domain-containing protein</fullName>
    </recommendedName>
</protein>